<evidence type="ECO:0008006" key="9">
    <source>
        <dbReference type="Google" id="ProtNLM"/>
    </source>
</evidence>
<evidence type="ECO:0000256" key="1">
    <source>
        <dbReference type="ARBA" id="ARBA00004127"/>
    </source>
</evidence>
<evidence type="ECO:0000256" key="5">
    <source>
        <dbReference type="ARBA" id="ARBA00022989"/>
    </source>
</evidence>
<dbReference type="PANTHER" id="PTHR30335:SF1">
    <property type="entry name" value="NA(+)-TRANSLOCATING NADH-QUINONE REDUCTASE SUBUNIT E"/>
    <property type="match status" value="1"/>
</dbReference>
<dbReference type="EMBL" id="LAZR01043782">
    <property type="protein sequence ID" value="KKL06258.1"/>
    <property type="molecule type" value="Genomic_DNA"/>
</dbReference>
<keyword evidence="3 7" id="KW-0812">Transmembrane</keyword>
<keyword evidence="6 7" id="KW-0472">Membrane</keyword>
<dbReference type="InterPro" id="IPR003667">
    <property type="entry name" value="NqrDE/RnfAE"/>
</dbReference>
<evidence type="ECO:0000256" key="6">
    <source>
        <dbReference type="ARBA" id="ARBA00023136"/>
    </source>
</evidence>
<organism evidence="8">
    <name type="scientific">marine sediment metagenome</name>
    <dbReference type="NCBI Taxonomy" id="412755"/>
    <lineage>
        <taxon>unclassified sequences</taxon>
        <taxon>metagenomes</taxon>
        <taxon>ecological metagenomes</taxon>
    </lineage>
</organism>
<dbReference type="InterPro" id="IPR050133">
    <property type="entry name" value="NqrDE/RnfAE_oxidrdctase"/>
</dbReference>
<reference evidence="8" key="1">
    <citation type="journal article" date="2015" name="Nature">
        <title>Complex archaea that bridge the gap between prokaryotes and eukaryotes.</title>
        <authorList>
            <person name="Spang A."/>
            <person name="Saw J.H."/>
            <person name="Jorgensen S.L."/>
            <person name="Zaremba-Niedzwiedzka K."/>
            <person name="Martijn J."/>
            <person name="Lind A.E."/>
            <person name="van Eijk R."/>
            <person name="Schleper C."/>
            <person name="Guy L."/>
            <person name="Ettema T.J."/>
        </authorList>
    </citation>
    <scope>NUCLEOTIDE SEQUENCE</scope>
</reference>
<keyword evidence="5 7" id="KW-1133">Transmembrane helix</keyword>
<dbReference type="AlphaFoldDB" id="A0A0F9D2F4"/>
<feature type="transmembrane region" description="Helical" evidence="7">
    <location>
        <begin position="139"/>
        <end position="157"/>
    </location>
</feature>
<evidence type="ECO:0000256" key="4">
    <source>
        <dbReference type="ARBA" id="ARBA00022967"/>
    </source>
</evidence>
<name>A0A0F9D2F4_9ZZZZ</name>
<evidence type="ECO:0000256" key="2">
    <source>
        <dbReference type="ARBA" id="ARBA00022448"/>
    </source>
</evidence>
<dbReference type="GO" id="GO:0012505">
    <property type="term" value="C:endomembrane system"/>
    <property type="evidence" value="ECO:0007669"/>
    <property type="project" value="UniProtKB-SubCell"/>
</dbReference>
<accession>A0A0F9D2F4</accession>
<proteinExistence type="predicted"/>
<evidence type="ECO:0000256" key="7">
    <source>
        <dbReference type="SAM" id="Phobius"/>
    </source>
</evidence>
<dbReference type="Pfam" id="PF02508">
    <property type="entry name" value="Rnf-Nqr"/>
    <property type="match status" value="1"/>
</dbReference>
<comment type="caution">
    <text evidence="8">The sequence shown here is derived from an EMBL/GenBank/DDBJ whole genome shotgun (WGS) entry which is preliminary data.</text>
</comment>
<keyword evidence="4" id="KW-1278">Translocase</keyword>
<gene>
    <name evidence="8" type="ORF">LCGC14_2597830</name>
</gene>
<dbReference type="GO" id="GO:0005886">
    <property type="term" value="C:plasma membrane"/>
    <property type="evidence" value="ECO:0007669"/>
    <property type="project" value="TreeGrafter"/>
</dbReference>
<feature type="transmembrane region" description="Helical" evidence="7">
    <location>
        <begin position="169"/>
        <end position="196"/>
    </location>
</feature>
<feature type="transmembrane region" description="Helical" evidence="7">
    <location>
        <begin position="102"/>
        <end position="127"/>
    </location>
</feature>
<keyword evidence="2" id="KW-0813">Transport</keyword>
<feature type="transmembrane region" description="Helical" evidence="7">
    <location>
        <begin position="6"/>
        <end position="27"/>
    </location>
</feature>
<sequence>MTVDQIPVWMIVLASIFTSNILLVNFLGMCSFLACSKRIPTALGLGVAVIFVMTCTAAINFGVHQLLVKWDLVFLEFIIFIAVIAAFVQFVEMFVERFSQPLYYALGIFLPLITVNCAILGASLFLVNRQYSLGQSVGFGFGGGVGWALAIIMMAGLQQKLKYSKVPRIFKGVAIIMIITGVMAMAFMGFAGMVTIQ</sequence>
<protein>
    <recommendedName>
        <fullName evidence="9">NADH:ubiquinone reductase (Na(+)-transporting) subunit E</fullName>
    </recommendedName>
</protein>
<evidence type="ECO:0000313" key="8">
    <source>
        <dbReference type="EMBL" id="KKL06258.1"/>
    </source>
</evidence>
<comment type="subcellular location">
    <subcellularLocation>
        <location evidence="1">Endomembrane system</location>
        <topology evidence="1">Multi-pass membrane protein</topology>
    </subcellularLocation>
</comment>
<dbReference type="PIRSF" id="PIRSF006102">
    <property type="entry name" value="NQR_DE"/>
    <property type="match status" value="1"/>
</dbReference>
<dbReference type="PANTHER" id="PTHR30335">
    <property type="entry name" value="INTEGRAL MEMBRANE PROTEIN OF SOXR-REDUCING COMPLEX"/>
    <property type="match status" value="1"/>
</dbReference>
<feature type="transmembrane region" description="Helical" evidence="7">
    <location>
        <begin position="39"/>
        <end position="61"/>
    </location>
</feature>
<feature type="transmembrane region" description="Helical" evidence="7">
    <location>
        <begin position="73"/>
        <end position="95"/>
    </location>
</feature>
<evidence type="ECO:0000256" key="3">
    <source>
        <dbReference type="ARBA" id="ARBA00022692"/>
    </source>
</evidence>